<evidence type="ECO:0000256" key="1">
    <source>
        <dbReference type="SAM" id="Phobius"/>
    </source>
</evidence>
<dbReference type="AlphaFoldDB" id="A0A917T4R1"/>
<feature type="transmembrane region" description="Helical" evidence="1">
    <location>
        <begin position="151"/>
        <end position="174"/>
    </location>
</feature>
<keyword evidence="3" id="KW-1185">Reference proteome</keyword>
<feature type="transmembrane region" description="Helical" evidence="1">
    <location>
        <begin position="195"/>
        <end position="216"/>
    </location>
</feature>
<proteinExistence type="predicted"/>
<accession>A0A917T4R1</accession>
<reference evidence="2" key="2">
    <citation type="submission" date="2020-09" db="EMBL/GenBank/DDBJ databases">
        <authorList>
            <person name="Sun Q."/>
            <person name="Ohkuma M."/>
        </authorList>
    </citation>
    <scope>NUCLEOTIDE SEQUENCE</scope>
    <source>
        <strain evidence="2">JCM 19831</strain>
    </source>
</reference>
<sequence length="250" mass="25479">MGWALLIAGAIGTMAVGFEAQSLQPDWLDPEDDCIERFGPRGHWTVRPRVFPVGVTCVAGDGARFEYLDPADGRLLTALTAVTVLATLAGLALLVRGWAVRPGTGGDLSTVDTVPPFVGGRAVAHAALAWLVALVLTVVVIIVSLPTWFFAGYIAAVAAPLPFLALAAFLAAQIDRTVGPGRLVGRASLGARRRGLLVGAGGGLVAVGLFAVAAFTGVVPDGWAPAVLPLVPVPAGLLAAGQHAALSSRS</sequence>
<reference evidence="2" key="1">
    <citation type="journal article" date="2014" name="Int. J. Syst. Evol. Microbiol.">
        <title>Complete genome sequence of Corynebacterium casei LMG S-19264T (=DSM 44701T), isolated from a smear-ripened cheese.</title>
        <authorList>
            <consortium name="US DOE Joint Genome Institute (JGI-PGF)"/>
            <person name="Walter F."/>
            <person name="Albersmeier A."/>
            <person name="Kalinowski J."/>
            <person name="Ruckert C."/>
        </authorList>
    </citation>
    <scope>NUCLEOTIDE SEQUENCE</scope>
    <source>
        <strain evidence="2">JCM 19831</strain>
    </source>
</reference>
<name>A0A917T4R1_9ACTN</name>
<dbReference type="Proteomes" id="UP000642070">
    <property type="component" value="Unassembled WGS sequence"/>
</dbReference>
<dbReference type="EMBL" id="BMPI01000003">
    <property type="protein sequence ID" value="GGM09255.1"/>
    <property type="molecule type" value="Genomic_DNA"/>
</dbReference>
<feature type="transmembrane region" description="Helical" evidence="1">
    <location>
        <begin position="222"/>
        <end position="240"/>
    </location>
</feature>
<gene>
    <name evidence="2" type="ORF">GCM10007977_007980</name>
</gene>
<comment type="caution">
    <text evidence="2">The sequence shown here is derived from an EMBL/GenBank/DDBJ whole genome shotgun (WGS) entry which is preliminary data.</text>
</comment>
<keyword evidence="1" id="KW-1133">Transmembrane helix</keyword>
<evidence type="ECO:0000313" key="2">
    <source>
        <dbReference type="EMBL" id="GGM09255.1"/>
    </source>
</evidence>
<evidence type="ECO:0000313" key="3">
    <source>
        <dbReference type="Proteomes" id="UP000642070"/>
    </source>
</evidence>
<keyword evidence="1" id="KW-0472">Membrane</keyword>
<protein>
    <submittedName>
        <fullName evidence="2">Uncharacterized protein</fullName>
    </submittedName>
</protein>
<feature type="transmembrane region" description="Helical" evidence="1">
    <location>
        <begin position="75"/>
        <end position="95"/>
    </location>
</feature>
<organism evidence="2 3">
    <name type="scientific">Dactylosporangium sucinum</name>
    <dbReference type="NCBI Taxonomy" id="1424081"/>
    <lineage>
        <taxon>Bacteria</taxon>
        <taxon>Bacillati</taxon>
        <taxon>Actinomycetota</taxon>
        <taxon>Actinomycetes</taxon>
        <taxon>Micromonosporales</taxon>
        <taxon>Micromonosporaceae</taxon>
        <taxon>Dactylosporangium</taxon>
    </lineage>
</organism>
<feature type="transmembrane region" description="Helical" evidence="1">
    <location>
        <begin position="127"/>
        <end position="145"/>
    </location>
</feature>
<keyword evidence="1" id="KW-0812">Transmembrane</keyword>